<dbReference type="GO" id="GO:0160102">
    <property type="term" value="F:tRNA (guanine(10)-N2)-methyltransferase activity"/>
    <property type="evidence" value="ECO:0007669"/>
    <property type="project" value="UniProtKB-EC"/>
</dbReference>
<dbReference type="InterPro" id="IPR029063">
    <property type="entry name" value="SAM-dependent_MTases_sf"/>
</dbReference>
<evidence type="ECO:0000256" key="5">
    <source>
        <dbReference type="ARBA" id="ARBA00065434"/>
    </source>
</evidence>
<evidence type="ECO:0000256" key="1">
    <source>
        <dbReference type="ARBA" id="ARBA00022603"/>
    </source>
</evidence>
<dbReference type="EMBL" id="JWZT01005346">
    <property type="protein sequence ID" value="KII61314.1"/>
    <property type="molecule type" value="Genomic_DNA"/>
</dbReference>
<gene>
    <name evidence="9" type="ORF">RF11_06478</name>
</gene>
<dbReference type="Pfam" id="PF01170">
    <property type="entry name" value="UPF0020"/>
    <property type="match status" value="1"/>
</dbReference>
<dbReference type="SUPFAM" id="SSF53335">
    <property type="entry name" value="S-adenosyl-L-methionine-dependent methyltransferases"/>
    <property type="match status" value="1"/>
</dbReference>
<evidence type="ECO:0000256" key="3">
    <source>
        <dbReference type="ARBA" id="ARBA00050985"/>
    </source>
</evidence>
<dbReference type="Proteomes" id="UP000031668">
    <property type="component" value="Unassembled WGS sequence"/>
</dbReference>
<evidence type="ECO:0000313" key="10">
    <source>
        <dbReference type="Proteomes" id="UP000031668"/>
    </source>
</evidence>
<comment type="function">
    <text evidence="4">Catalytic subunit of the TRMT11-TRM112 methyltransferase complex, that specifically mediates the S-adenosyl-L-methionine-dependent N(2)-methylation of guanosine nucleotide at position 10 (m2G10) in tRNAs. This is one of the major tRNA (guanine-N(2))-methyltransferases.</text>
</comment>
<dbReference type="AlphaFoldDB" id="A0A0C2MAG9"/>
<dbReference type="GO" id="GO:0043527">
    <property type="term" value="C:tRNA methyltransferase complex"/>
    <property type="evidence" value="ECO:0007669"/>
    <property type="project" value="UniProtKB-ARBA"/>
</dbReference>
<evidence type="ECO:0000256" key="7">
    <source>
        <dbReference type="ARBA" id="ARBA00075308"/>
    </source>
</evidence>
<dbReference type="PANTHER" id="PTHR13370:SF3">
    <property type="entry name" value="TRNA (GUANINE(10)-N2)-METHYLTRANSFERASE HOMOLOG"/>
    <property type="match status" value="1"/>
</dbReference>
<dbReference type="PANTHER" id="PTHR13370">
    <property type="entry name" value="RNA METHYLASE-RELATED"/>
    <property type="match status" value="1"/>
</dbReference>
<evidence type="ECO:0000313" key="9">
    <source>
        <dbReference type="EMBL" id="KII61314.1"/>
    </source>
</evidence>
<name>A0A0C2MAG9_THEKT</name>
<reference evidence="9 10" key="1">
    <citation type="journal article" date="2014" name="Genome Biol. Evol.">
        <title>The genome of the myxosporean Thelohanellus kitauei shows adaptations to nutrient acquisition within its fish host.</title>
        <authorList>
            <person name="Yang Y."/>
            <person name="Xiong J."/>
            <person name="Zhou Z."/>
            <person name="Huo F."/>
            <person name="Miao W."/>
            <person name="Ran C."/>
            <person name="Liu Y."/>
            <person name="Zhang J."/>
            <person name="Feng J."/>
            <person name="Wang M."/>
            <person name="Wang M."/>
            <person name="Wang L."/>
            <person name="Yao B."/>
        </authorList>
    </citation>
    <scope>NUCLEOTIDE SEQUENCE [LARGE SCALE GENOMIC DNA]</scope>
    <source>
        <strain evidence="9">Wuqing</strain>
    </source>
</reference>
<dbReference type="GO" id="GO:0005737">
    <property type="term" value="C:cytoplasm"/>
    <property type="evidence" value="ECO:0007669"/>
    <property type="project" value="TreeGrafter"/>
</dbReference>
<dbReference type="InterPro" id="IPR002052">
    <property type="entry name" value="DNA_methylase_N6_adenine_CS"/>
</dbReference>
<evidence type="ECO:0000256" key="6">
    <source>
        <dbReference type="ARBA" id="ARBA00067484"/>
    </source>
</evidence>
<proteinExistence type="predicted"/>
<keyword evidence="10" id="KW-1185">Reference proteome</keyword>
<protein>
    <recommendedName>
        <fullName evidence="6">tRNA (guanine(10)-N(2))-methyltransferase TRMT11</fullName>
    </recommendedName>
    <alternativeName>
        <fullName evidence="7">tRNA methyltransferase 11 homolog</fullName>
    </alternativeName>
</protein>
<dbReference type="InterPro" id="IPR000241">
    <property type="entry name" value="RlmKL-like_Mtase"/>
</dbReference>
<evidence type="ECO:0000256" key="4">
    <source>
        <dbReference type="ARBA" id="ARBA00056270"/>
    </source>
</evidence>
<comment type="caution">
    <text evidence="9">The sequence shown here is derived from an EMBL/GenBank/DDBJ whole genome shotgun (WGS) entry which is preliminary data.</text>
</comment>
<dbReference type="PROSITE" id="PS00092">
    <property type="entry name" value="N6_MTASE"/>
    <property type="match status" value="1"/>
</dbReference>
<organism evidence="9 10">
    <name type="scientific">Thelohanellus kitauei</name>
    <name type="common">Myxosporean</name>
    <dbReference type="NCBI Taxonomy" id="669202"/>
    <lineage>
        <taxon>Eukaryota</taxon>
        <taxon>Metazoa</taxon>
        <taxon>Cnidaria</taxon>
        <taxon>Myxozoa</taxon>
        <taxon>Myxosporea</taxon>
        <taxon>Bivalvulida</taxon>
        <taxon>Platysporina</taxon>
        <taxon>Myxobolidae</taxon>
        <taxon>Thelohanellus</taxon>
    </lineage>
</organism>
<dbReference type="Gene3D" id="3.40.50.150">
    <property type="entry name" value="Vaccinia Virus protein VP39"/>
    <property type="match status" value="1"/>
</dbReference>
<evidence type="ECO:0000259" key="8">
    <source>
        <dbReference type="Pfam" id="PF01170"/>
    </source>
</evidence>
<sequence length="142" mass="15612">MSFSKLKHRYSLKTRPFIGNSSLDPLLSFVAVNIAQVRPASFIIDPFVGSGSIPVAAAHFGALSFGSDYNMALILGETKPVVQNKKTRDNDECIDKNFAHYNLDGFLGAVACDIFHPSFRITSIFDAVITDPPYGVREKIRS</sequence>
<accession>A0A0C2MAG9</accession>
<comment type="subunit">
    <text evidence="5">Part of the heterodimeric TRMT11-TRM112 methyltransferase complex; this complex forms an active tRNA methyltransferase, where TRMT112 acts as an activator of the catalytic subunit TRMT11.</text>
</comment>
<keyword evidence="1 9" id="KW-0489">Methyltransferase</keyword>
<keyword evidence="2 9" id="KW-0808">Transferase</keyword>
<feature type="domain" description="Ribosomal RNA large subunit methyltransferase K/L-like methyltransferase" evidence="8">
    <location>
        <begin position="14"/>
        <end position="137"/>
    </location>
</feature>
<dbReference type="GO" id="GO:0032259">
    <property type="term" value="P:methylation"/>
    <property type="evidence" value="ECO:0007669"/>
    <property type="project" value="UniProtKB-KW"/>
</dbReference>
<dbReference type="OrthoDB" id="296065at2759"/>
<comment type="catalytic activity">
    <reaction evidence="3">
        <text>guanosine(10) in tRNA + S-adenosyl-L-methionine = N(2)-methylguanosine(10) in tRNA + S-adenosyl-L-homocysteine + H(+)</text>
        <dbReference type="Rhea" id="RHEA:43128"/>
        <dbReference type="Rhea" id="RHEA-COMP:10355"/>
        <dbReference type="Rhea" id="RHEA-COMP:10357"/>
        <dbReference type="ChEBI" id="CHEBI:15378"/>
        <dbReference type="ChEBI" id="CHEBI:57856"/>
        <dbReference type="ChEBI" id="CHEBI:59789"/>
        <dbReference type="ChEBI" id="CHEBI:74269"/>
        <dbReference type="ChEBI" id="CHEBI:74481"/>
        <dbReference type="EC" id="2.1.1.214"/>
    </reaction>
    <physiologicalReaction direction="left-to-right" evidence="3">
        <dbReference type="Rhea" id="RHEA:43129"/>
    </physiologicalReaction>
</comment>
<evidence type="ECO:0000256" key="2">
    <source>
        <dbReference type="ARBA" id="ARBA00022679"/>
    </source>
</evidence>
<dbReference type="GO" id="GO:0003676">
    <property type="term" value="F:nucleic acid binding"/>
    <property type="evidence" value="ECO:0007669"/>
    <property type="project" value="InterPro"/>
</dbReference>